<dbReference type="PANTHER" id="PTHR16004">
    <property type="entry name" value="RING FINGER PROTEIN 31-RELATED"/>
    <property type="match status" value="1"/>
</dbReference>
<dbReference type="Pfam" id="PF22191">
    <property type="entry name" value="IBR_1"/>
    <property type="match status" value="1"/>
</dbReference>
<evidence type="ECO:0000259" key="8">
    <source>
        <dbReference type="PROSITE" id="PS50089"/>
    </source>
</evidence>
<feature type="domain" description="RING-type" evidence="8">
    <location>
        <begin position="57"/>
        <end position="106"/>
    </location>
</feature>
<dbReference type="InterPro" id="IPR002867">
    <property type="entry name" value="IBR_dom"/>
</dbReference>
<dbReference type="Gene3D" id="1.20.120.1750">
    <property type="match status" value="1"/>
</dbReference>
<dbReference type="GO" id="GO:1990450">
    <property type="term" value="F:linear polyubiquitin binding"/>
    <property type="evidence" value="ECO:0007669"/>
    <property type="project" value="TreeGrafter"/>
</dbReference>
<dbReference type="PROSITE" id="PS50089">
    <property type="entry name" value="ZF_RING_2"/>
    <property type="match status" value="1"/>
</dbReference>
<evidence type="ECO:0000256" key="3">
    <source>
        <dbReference type="ARBA" id="ARBA00022737"/>
    </source>
</evidence>
<evidence type="ECO:0000259" key="9">
    <source>
        <dbReference type="PROSITE" id="PS51873"/>
    </source>
</evidence>
<proteinExistence type="predicted"/>
<evidence type="ECO:0000256" key="6">
    <source>
        <dbReference type="ARBA" id="ARBA00022833"/>
    </source>
</evidence>
<accession>A0A653CV27</accession>
<dbReference type="GO" id="GO:0097039">
    <property type="term" value="P:protein linear polyubiquitination"/>
    <property type="evidence" value="ECO:0007669"/>
    <property type="project" value="TreeGrafter"/>
</dbReference>
<keyword evidence="1" id="KW-0808">Transferase</keyword>
<dbReference type="InterPro" id="IPR001841">
    <property type="entry name" value="Znf_RING"/>
</dbReference>
<dbReference type="GO" id="GO:0070530">
    <property type="term" value="F:K63-linked polyubiquitin modification-dependent protein binding"/>
    <property type="evidence" value="ECO:0007669"/>
    <property type="project" value="TreeGrafter"/>
</dbReference>
<dbReference type="InterPro" id="IPR026254">
    <property type="entry name" value="RNF31-like"/>
</dbReference>
<dbReference type="PROSITE" id="PS51873">
    <property type="entry name" value="TRIAD"/>
    <property type="match status" value="1"/>
</dbReference>
<name>A0A653CV27_CALMS</name>
<dbReference type="Gene3D" id="3.30.40.10">
    <property type="entry name" value="Zinc/RING finger domain, C3HC4 (zinc finger)"/>
    <property type="match status" value="1"/>
</dbReference>
<dbReference type="InterPro" id="IPR047542">
    <property type="entry name" value="Rcat_RBR_RNF31-like"/>
</dbReference>
<evidence type="ECO:0000256" key="1">
    <source>
        <dbReference type="ARBA" id="ARBA00022679"/>
    </source>
</evidence>
<dbReference type="InterPro" id="IPR044066">
    <property type="entry name" value="TRIAD_supradom"/>
</dbReference>
<dbReference type="CDD" id="cd20351">
    <property type="entry name" value="Rcat_RBR_HOIP"/>
    <property type="match status" value="1"/>
</dbReference>
<evidence type="ECO:0000256" key="4">
    <source>
        <dbReference type="ARBA" id="ARBA00022771"/>
    </source>
</evidence>
<evidence type="ECO:0000256" key="5">
    <source>
        <dbReference type="ARBA" id="ARBA00022786"/>
    </source>
</evidence>
<keyword evidence="4 7" id="KW-0863">Zinc-finger</keyword>
<dbReference type="Pfam" id="PF01485">
    <property type="entry name" value="IBR"/>
    <property type="match status" value="1"/>
</dbReference>
<keyword evidence="2" id="KW-0479">Metal-binding</keyword>
<feature type="domain" description="RING-type" evidence="9">
    <location>
        <begin position="53"/>
        <end position="291"/>
    </location>
</feature>
<evidence type="ECO:0000313" key="10">
    <source>
        <dbReference type="EMBL" id="VEN50943.1"/>
    </source>
</evidence>
<dbReference type="SMART" id="SM00647">
    <property type="entry name" value="IBR"/>
    <property type="match status" value="2"/>
</dbReference>
<reference evidence="10 11" key="1">
    <citation type="submission" date="2019-01" db="EMBL/GenBank/DDBJ databases">
        <authorList>
            <person name="Sayadi A."/>
        </authorList>
    </citation>
    <scope>NUCLEOTIDE SEQUENCE [LARGE SCALE GENOMIC DNA]</scope>
</reference>
<evidence type="ECO:0000256" key="2">
    <source>
        <dbReference type="ARBA" id="ARBA00022723"/>
    </source>
</evidence>
<dbReference type="GO" id="GO:0036435">
    <property type="term" value="F:K48-linked polyubiquitin modification-dependent protein binding"/>
    <property type="evidence" value="ECO:0007669"/>
    <property type="project" value="TreeGrafter"/>
</dbReference>
<dbReference type="GO" id="GO:0008270">
    <property type="term" value="F:zinc ion binding"/>
    <property type="evidence" value="ECO:0007669"/>
    <property type="project" value="UniProtKB-KW"/>
</dbReference>
<keyword evidence="11" id="KW-1185">Reference proteome</keyword>
<gene>
    <name evidence="10" type="ORF">CALMAC_LOCUS11540</name>
</gene>
<dbReference type="InterPro" id="IPR013083">
    <property type="entry name" value="Znf_RING/FYVE/PHD"/>
</dbReference>
<dbReference type="OrthoDB" id="9978677at2759"/>
<dbReference type="SUPFAM" id="SSF57850">
    <property type="entry name" value="RING/U-box"/>
    <property type="match status" value="3"/>
</dbReference>
<dbReference type="InterPro" id="IPR047540">
    <property type="entry name" value="BRcat_RBR_RNF31-like"/>
</dbReference>
<dbReference type="EMBL" id="CAACVG010008747">
    <property type="protein sequence ID" value="VEN50943.1"/>
    <property type="molecule type" value="Genomic_DNA"/>
</dbReference>
<sequence length="428" mass="48812">MERQARRLLAEGQVSCYEEAELAISIMSLKFSSEEALEAVKHCSTLDAAIAYLQQNCELCAGKYPMNEIVSMLRCTHYCCRECAKNYFTVQISDRSIMDCTCPFCKQPDLTSSQMNEDDVSDYFGNLDILLKGILDETVHELFQRKLRDRALMQDPNFKWCVQCSSGFIAHPKQKRLICPDCKSVTCASCRRPWEKQHEGISCEKFAEWKDSNDPENQATAVSRHLAENGIDCPKCKFRYSLAKGGCMHFTCTQCKFEFCYGCGKPFMMGAKCGLSQYCAKLGLHAHHPRNCLFYLRDKEPAELQELLRENKIEFDTELEHESEENASAVLKCSVPLQRETPSGLIDTICNSDVNPGQAGLCRHHYVEYLSLLTRKHNVDTIDLLSADDLETVVRRAAKKLPPNCFGTPRETYRLRLRQIVIEQIPLE</sequence>
<dbReference type="GO" id="GO:0071797">
    <property type="term" value="C:LUBAC complex"/>
    <property type="evidence" value="ECO:0007669"/>
    <property type="project" value="InterPro"/>
</dbReference>
<evidence type="ECO:0000313" key="11">
    <source>
        <dbReference type="Proteomes" id="UP000410492"/>
    </source>
</evidence>
<evidence type="ECO:0008006" key="12">
    <source>
        <dbReference type="Google" id="ProtNLM"/>
    </source>
</evidence>
<keyword evidence="5" id="KW-0833">Ubl conjugation pathway</keyword>
<dbReference type="AlphaFoldDB" id="A0A653CV27"/>
<organism evidence="10 11">
    <name type="scientific">Callosobruchus maculatus</name>
    <name type="common">Southern cowpea weevil</name>
    <name type="synonym">Pulse bruchid</name>
    <dbReference type="NCBI Taxonomy" id="64391"/>
    <lineage>
        <taxon>Eukaryota</taxon>
        <taxon>Metazoa</taxon>
        <taxon>Ecdysozoa</taxon>
        <taxon>Arthropoda</taxon>
        <taxon>Hexapoda</taxon>
        <taxon>Insecta</taxon>
        <taxon>Pterygota</taxon>
        <taxon>Neoptera</taxon>
        <taxon>Endopterygota</taxon>
        <taxon>Coleoptera</taxon>
        <taxon>Polyphaga</taxon>
        <taxon>Cucujiformia</taxon>
        <taxon>Chrysomeloidea</taxon>
        <taxon>Chrysomelidae</taxon>
        <taxon>Bruchinae</taxon>
        <taxon>Bruchini</taxon>
        <taxon>Callosobruchus</taxon>
    </lineage>
</organism>
<dbReference type="InterPro" id="IPR041031">
    <property type="entry name" value="RNF31_C"/>
</dbReference>
<keyword evidence="3" id="KW-0677">Repeat</keyword>
<dbReference type="Pfam" id="PF18091">
    <property type="entry name" value="E3_UbLigase_RBR"/>
    <property type="match status" value="1"/>
</dbReference>
<evidence type="ECO:0000256" key="7">
    <source>
        <dbReference type="PROSITE-ProRule" id="PRU00175"/>
    </source>
</evidence>
<protein>
    <recommendedName>
        <fullName evidence="12">RING-type domain-containing protein</fullName>
    </recommendedName>
</protein>
<keyword evidence="6" id="KW-0862">Zinc</keyword>
<dbReference type="CDD" id="cd20337">
    <property type="entry name" value="BRcat_RBR_HOIP"/>
    <property type="match status" value="1"/>
</dbReference>
<dbReference type="GO" id="GO:0061630">
    <property type="term" value="F:ubiquitin protein ligase activity"/>
    <property type="evidence" value="ECO:0007669"/>
    <property type="project" value="TreeGrafter"/>
</dbReference>
<dbReference type="Proteomes" id="UP000410492">
    <property type="component" value="Unassembled WGS sequence"/>
</dbReference>
<dbReference type="PANTHER" id="PTHR16004:SF2">
    <property type="entry name" value="E3 UBIQUITIN-PROTEIN LIGASE LUBEL"/>
    <property type="match status" value="1"/>
</dbReference>